<feature type="region of interest" description="Disordered" evidence="1">
    <location>
        <begin position="839"/>
        <end position="920"/>
    </location>
</feature>
<dbReference type="InterPro" id="IPR027640">
    <property type="entry name" value="Kinesin-like_fam"/>
</dbReference>
<dbReference type="GO" id="GO:0005524">
    <property type="term" value="F:ATP binding"/>
    <property type="evidence" value="ECO:0007669"/>
    <property type="project" value="InterPro"/>
</dbReference>
<dbReference type="EMBL" id="JBAMZL010000010">
    <property type="protein sequence ID" value="KAL0513175.1"/>
    <property type="molecule type" value="Genomic_DNA"/>
</dbReference>
<evidence type="ECO:0000256" key="1">
    <source>
        <dbReference type="SAM" id="MobiDB-lite"/>
    </source>
</evidence>
<feature type="compositionally biased region" description="Low complexity" evidence="1">
    <location>
        <begin position="983"/>
        <end position="993"/>
    </location>
</feature>
<protein>
    <submittedName>
        <fullName evidence="3">Kinesin motor domain containing protein</fullName>
    </submittedName>
</protein>
<name>A0AAW3AWX6_9TRYP</name>
<feature type="region of interest" description="Disordered" evidence="1">
    <location>
        <begin position="453"/>
        <end position="536"/>
    </location>
</feature>
<feature type="compositionally biased region" description="Basic and acidic residues" evidence="1">
    <location>
        <begin position="839"/>
        <end position="849"/>
    </location>
</feature>
<dbReference type="GO" id="GO:0016887">
    <property type="term" value="F:ATP hydrolysis activity"/>
    <property type="evidence" value="ECO:0007669"/>
    <property type="project" value="TreeGrafter"/>
</dbReference>
<feature type="compositionally biased region" description="Polar residues" evidence="1">
    <location>
        <begin position="488"/>
        <end position="513"/>
    </location>
</feature>
<organism evidence="3 4">
    <name type="scientific">Leishmania utingensis</name>
    <dbReference type="NCBI Taxonomy" id="653362"/>
    <lineage>
        <taxon>Eukaryota</taxon>
        <taxon>Discoba</taxon>
        <taxon>Euglenozoa</taxon>
        <taxon>Kinetoplastea</taxon>
        <taxon>Metakinetoplastina</taxon>
        <taxon>Trypanosomatida</taxon>
        <taxon>Trypanosomatidae</taxon>
        <taxon>Leishmaniinae</taxon>
        <taxon>Leishmania</taxon>
    </lineage>
</organism>
<dbReference type="InterPro" id="IPR001752">
    <property type="entry name" value="Kinesin_motor_dom"/>
</dbReference>
<dbReference type="PRINTS" id="PR00380">
    <property type="entry name" value="KINESINHEAVY"/>
</dbReference>
<feature type="compositionally biased region" description="Basic and acidic residues" evidence="1">
    <location>
        <begin position="890"/>
        <end position="901"/>
    </location>
</feature>
<dbReference type="InterPro" id="IPR027417">
    <property type="entry name" value="P-loop_NTPase"/>
</dbReference>
<feature type="compositionally biased region" description="Low complexity" evidence="1">
    <location>
        <begin position="1006"/>
        <end position="1023"/>
    </location>
</feature>
<feature type="domain" description="Kinesin motor" evidence="2">
    <location>
        <begin position="1"/>
        <end position="659"/>
    </location>
</feature>
<feature type="region of interest" description="Disordered" evidence="1">
    <location>
        <begin position="982"/>
        <end position="1029"/>
    </location>
</feature>
<dbReference type="InterPro" id="IPR036961">
    <property type="entry name" value="Kinesin_motor_dom_sf"/>
</dbReference>
<dbReference type="Gene3D" id="3.40.850.10">
    <property type="entry name" value="Kinesin motor domain"/>
    <property type="match status" value="2"/>
</dbReference>
<proteinExistence type="predicted"/>
<dbReference type="GO" id="GO:0003777">
    <property type="term" value="F:microtubule motor activity"/>
    <property type="evidence" value="ECO:0007669"/>
    <property type="project" value="InterPro"/>
</dbReference>
<evidence type="ECO:0000313" key="4">
    <source>
        <dbReference type="Proteomes" id="UP001482455"/>
    </source>
</evidence>
<sequence>MKVFCRFAPPPADRPPTATATAASAAILGVNTSTGGHCCISRGSTEATLLMRAEGPSSAAAMTAAASAITTGTRVSLADPVTLSKASFSCDGVFLPSVAAAATSGAMAAQQQQQHLYDATCRCLLEPAPLLLEQKRRWDGSAPVPMAARRIYLAYGQTASGKTYSLFGETPTRPGAEGLSPSAGVVPRYLHDVFYSRNGTAQHRLGGTDSGSAAEDVFVDLSCFEVYSEVVTDLVALSVVLSASDFPYSTGTAGAARGSAGRRLSSKAPTDAAAAVPHSLRSSDLRRQLPVWVAHHLYCSEQQPDDADSYAQEELLCTRGESSVSEATARTAAAGAAAAPFVSSPTLSQFLKTEYKATEKQQVLRSLERARCTTFTEAQAVLQALLALRQACTTSRNQSSSRGHLVLCVQVYARAASDSPAGEWMMQHETAFVDLAGSESGKLTDVDVADVRDSQVVHHQPKRRTQATTSAASSSRASSQHSRILLDTSMQSDVSSKQSGISMSTTTTTNSAYHRSLLRPSPEEDKKAAQARRRRETRSINASLLALRKVFRALYEATHLSHIAVTRELAATTLTRRPPLRHAPFKDSALTAILEPFLVPQLSAAPPPSSTSPSSPSSAAAVHVVLLVCCSSRSVDFFETVASLRLGAEASAVNPEVVLRALPVQQRERQHQPQLYACVTHPQSHHNSISCRHHGGSTCAVRVPHVLFRSASAPNQRLALTGDEDEERKEDTFSGCASAPGISAAADTRLRRTSTACSAALSEPHDRCRPGEVIMSAADASRLRDEALQYKEMAQKLYKQCKSLCESYDECVDELRWYRVALSERDARVAELEAELAEVSHSHGADSSRRLQKPLPKSLQPRTPTESRNSATACGSPAARTPHSLPLQYRNREAAAEDESPKVIPTANDGGRLEENAAPAESATALVAARRMRATPTSSTAREDSERWMVSVSPFSTASLAAGTVVRTAVVPDDVERLEEAVGVDGSSVSVSGDAHDTRWPRGRSSRSNSSSSSSSTGGQRCRSTIERQQQHARCVMNTFLARQIFPPDAAVKPTLSTSPSRASSSSPLLPTLSACGTVATASSTAQQQRQTRSYINYQENERGPCVLHEHEHESEGDGSPLTGKVHLAAGEPSRANELIEGSAAIAATSAFLSAPLRQLHNAPRSSSSAADATASSSLKGRDIVSAVRSACDSVTVEPEADSAIFPSSAVPAAYEAVAPAASASTLPATATWTKNLKSRSVVHTVSHDSPLQGTSRQAIVMSMDRNGELPHAEAAAGGDEEDAVEEVVIQLKKHERCDSPLILAATCQSAETVRRVEKNRAPLMPPCRNSSLGAVASVPVTRPTSPLTQVYYL</sequence>
<feature type="region of interest" description="Disordered" evidence="1">
    <location>
        <begin position="252"/>
        <end position="279"/>
    </location>
</feature>
<dbReference type="PANTHER" id="PTHR24115">
    <property type="entry name" value="KINESIN-RELATED"/>
    <property type="match status" value="1"/>
</dbReference>
<dbReference type="Pfam" id="PF00225">
    <property type="entry name" value="Kinesin"/>
    <property type="match status" value="2"/>
</dbReference>
<comment type="caution">
    <text evidence="3">The sequence shown here is derived from an EMBL/GenBank/DDBJ whole genome shotgun (WGS) entry which is preliminary data.</text>
</comment>
<dbReference type="GO" id="GO:0005871">
    <property type="term" value="C:kinesin complex"/>
    <property type="evidence" value="ECO:0007669"/>
    <property type="project" value="TreeGrafter"/>
</dbReference>
<evidence type="ECO:0000259" key="2">
    <source>
        <dbReference type="SMART" id="SM00129"/>
    </source>
</evidence>
<feature type="compositionally biased region" description="Low complexity" evidence="1">
    <location>
        <begin position="252"/>
        <end position="263"/>
    </location>
</feature>
<feature type="compositionally biased region" description="Low complexity" evidence="1">
    <location>
        <begin position="466"/>
        <end position="483"/>
    </location>
</feature>
<dbReference type="GO" id="GO:0007018">
    <property type="term" value="P:microtubule-based movement"/>
    <property type="evidence" value="ECO:0007669"/>
    <property type="project" value="InterPro"/>
</dbReference>
<dbReference type="GO" id="GO:0005874">
    <property type="term" value="C:microtubule"/>
    <property type="evidence" value="ECO:0007669"/>
    <property type="project" value="TreeGrafter"/>
</dbReference>
<keyword evidence="4" id="KW-1185">Reference proteome</keyword>
<feature type="compositionally biased region" description="Polar residues" evidence="1">
    <location>
        <begin position="860"/>
        <end position="873"/>
    </location>
</feature>
<gene>
    <name evidence="3" type="ORF">Q4I30_001449</name>
</gene>
<dbReference type="SUPFAM" id="SSF52540">
    <property type="entry name" value="P-loop containing nucleoside triphosphate hydrolases"/>
    <property type="match status" value="1"/>
</dbReference>
<dbReference type="PANTHER" id="PTHR24115:SF546">
    <property type="entry name" value="KINESIN-LIKE PROTEIN KIF14"/>
    <property type="match status" value="1"/>
</dbReference>
<reference evidence="3 4" key="1">
    <citation type="submission" date="2024-02" db="EMBL/GenBank/DDBJ databases">
        <title>FIRST GENOME SEQUENCES OF Leishmania (Viannia) shawi, Leishmania (Viannia) lindenbergi AND Leishmania (Viannia) utingensis.</title>
        <authorList>
            <person name="Resadore F."/>
            <person name="Custodio M.G.F."/>
            <person name="Boite M.C."/>
            <person name="Cupolillo E."/>
            <person name="Ferreira G.E.M."/>
        </authorList>
    </citation>
    <scope>NUCLEOTIDE SEQUENCE [LARGE SCALE GENOMIC DNA]</scope>
    <source>
        <strain evidence="3 4">ITUB/BR/1977/M4964</strain>
    </source>
</reference>
<dbReference type="GO" id="GO:0008017">
    <property type="term" value="F:microtubule binding"/>
    <property type="evidence" value="ECO:0007669"/>
    <property type="project" value="InterPro"/>
</dbReference>
<dbReference type="SMART" id="SM00129">
    <property type="entry name" value="KISc"/>
    <property type="match status" value="1"/>
</dbReference>
<accession>A0AAW3AWX6</accession>
<dbReference type="Proteomes" id="UP001482455">
    <property type="component" value="Unassembled WGS sequence"/>
</dbReference>
<evidence type="ECO:0000313" key="3">
    <source>
        <dbReference type="EMBL" id="KAL0513175.1"/>
    </source>
</evidence>